<comment type="similarity">
    <text evidence="1">Belongs to the membrane fusion protein (MFP) (TC 8.A.1) family.</text>
</comment>
<feature type="domain" description="CusB-like beta-barrel" evidence="3">
    <location>
        <begin position="254"/>
        <end position="324"/>
    </location>
</feature>
<evidence type="ECO:0000256" key="2">
    <source>
        <dbReference type="SAM" id="Coils"/>
    </source>
</evidence>
<dbReference type="Gene3D" id="2.40.30.170">
    <property type="match status" value="1"/>
</dbReference>
<organism evidence="4 5">
    <name type="scientific">Rhodovulum sulfidophilum</name>
    <name type="common">Rhodobacter sulfidophilus</name>
    <dbReference type="NCBI Taxonomy" id="35806"/>
    <lineage>
        <taxon>Bacteria</taxon>
        <taxon>Pseudomonadati</taxon>
        <taxon>Pseudomonadota</taxon>
        <taxon>Alphaproteobacteria</taxon>
        <taxon>Rhodobacterales</taxon>
        <taxon>Paracoccaceae</taxon>
        <taxon>Rhodovulum</taxon>
    </lineage>
</organism>
<sequence>MRWISMLTALLVTVSFYLLMMERERVMALAGVDPASAAPDTTVGEDAPQAVSVVVIDSEARPVRGGVRLRGETAAARSVAVLAEIDGRVVSEPLRKGRSVAAGDTLCRIEPGTRPTALAQARAVLAEARARLPEARAAVTQARAQLNEAEINDRAAQRLSREGYASDTRVAGTASAVSTAQAAVASATAGLEAAETARRTAEAQVRNAEIETERLTITAPFAGVLDEDTAELGALLQPGSSCATVTALDPIRLVGAVPETEVDKIRTGAAATGKLVSGHEIKGQVSFVARISDPVTRTFRVEAEAPNADGAVRAGQSVDIRIAGPARDGHLVPQSALTLDDSGRLGLRWVDADSRARFAPIEVIRDTPDGIWVSGLPDSARVIVVGQEFVSDGTPVEVHRREPPQ</sequence>
<accession>A0A0D6B4N1</accession>
<gene>
    <name evidence="4" type="ORF">NHU_02961</name>
</gene>
<dbReference type="Gene3D" id="1.10.287.470">
    <property type="entry name" value="Helix hairpin bin"/>
    <property type="match status" value="1"/>
</dbReference>
<dbReference type="PANTHER" id="PTHR30469">
    <property type="entry name" value="MULTIDRUG RESISTANCE PROTEIN MDTA"/>
    <property type="match status" value="1"/>
</dbReference>
<dbReference type="Gene3D" id="2.40.420.20">
    <property type="match status" value="1"/>
</dbReference>
<dbReference type="InterPro" id="IPR058792">
    <property type="entry name" value="Beta-barrel_RND_2"/>
</dbReference>
<dbReference type="GO" id="GO:0015562">
    <property type="term" value="F:efflux transmembrane transporter activity"/>
    <property type="evidence" value="ECO:0007669"/>
    <property type="project" value="TreeGrafter"/>
</dbReference>
<name>A0A0D6B4N1_RHOSU</name>
<dbReference type="PANTHER" id="PTHR30469:SF29">
    <property type="entry name" value="BLR2860 PROTEIN"/>
    <property type="match status" value="1"/>
</dbReference>
<dbReference type="InterPro" id="IPR006143">
    <property type="entry name" value="RND_pump_MFP"/>
</dbReference>
<dbReference type="AlphaFoldDB" id="A0A0D6B4N1"/>
<dbReference type="EMBL" id="AP014800">
    <property type="protein sequence ID" value="BAQ70108.1"/>
    <property type="molecule type" value="Genomic_DNA"/>
</dbReference>
<keyword evidence="2" id="KW-0175">Coiled coil</keyword>
<feature type="coiled-coil region" evidence="2">
    <location>
        <begin position="191"/>
        <end position="218"/>
    </location>
</feature>
<dbReference type="SUPFAM" id="SSF111369">
    <property type="entry name" value="HlyD-like secretion proteins"/>
    <property type="match status" value="2"/>
</dbReference>
<feature type="coiled-coil region" evidence="2">
    <location>
        <begin position="118"/>
        <end position="152"/>
    </location>
</feature>
<dbReference type="PATRIC" id="fig|35806.4.peg.3044"/>
<reference evidence="4 5" key="1">
    <citation type="submission" date="2015-02" db="EMBL/GenBank/DDBJ databases">
        <title>Genome sequene of Rhodovulum sulfidophilum DSM 2351.</title>
        <authorList>
            <person name="Nagao N."/>
        </authorList>
    </citation>
    <scope>NUCLEOTIDE SEQUENCE [LARGE SCALE GENOMIC DNA]</scope>
    <source>
        <strain evidence="4 5">DSM 2351</strain>
    </source>
</reference>
<dbReference type="Pfam" id="PF25954">
    <property type="entry name" value="Beta-barrel_RND_2"/>
    <property type="match status" value="1"/>
</dbReference>
<dbReference type="Proteomes" id="UP000064912">
    <property type="component" value="Chromosome"/>
</dbReference>
<proteinExistence type="inferred from homology"/>
<dbReference type="Gene3D" id="2.40.50.100">
    <property type="match status" value="1"/>
</dbReference>
<dbReference type="eggNOG" id="COG0845">
    <property type="taxonomic scope" value="Bacteria"/>
</dbReference>
<dbReference type="KEGG" id="rsu:NHU_02961"/>
<protein>
    <submittedName>
        <fullName evidence="4">Efflux transporter</fullName>
    </submittedName>
</protein>
<dbReference type="GO" id="GO:1990281">
    <property type="term" value="C:efflux pump complex"/>
    <property type="evidence" value="ECO:0007669"/>
    <property type="project" value="TreeGrafter"/>
</dbReference>
<evidence type="ECO:0000259" key="3">
    <source>
        <dbReference type="Pfam" id="PF25954"/>
    </source>
</evidence>
<evidence type="ECO:0000256" key="1">
    <source>
        <dbReference type="ARBA" id="ARBA00009477"/>
    </source>
</evidence>
<evidence type="ECO:0000313" key="5">
    <source>
        <dbReference type="Proteomes" id="UP000064912"/>
    </source>
</evidence>
<evidence type="ECO:0000313" key="4">
    <source>
        <dbReference type="EMBL" id="BAQ70108.1"/>
    </source>
</evidence>
<dbReference type="NCBIfam" id="TIGR01730">
    <property type="entry name" value="RND_mfp"/>
    <property type="match status" value="1"/>
</dbReference>